<dbReference type="PANTHER" id="PTHR33696">
    <property type="entry name" value="T22J18.15-RELATED"/>
    <property type="match status" value="1"/>
</dbReference>
<name>A0A9Q0QPV9_9MAGN</name>
<protein>
    <submittedName>
        <fullName evidence="2">Uncharacterized protein</fullName>
    </submittedName>
</protein>
<dbReference type="PANTHER" id="PTHR33696:SF1">
    <property type="entry name" value="T22J18.15"/>
    <property type="match status" value="1"/>
</dbReference>
<organism evidence="2 3">
    <name type="scientific">Protea cynaroides</name>
    <dbReference type="NCBI Taxonomy" id="273540"/>
    <lineage>
        <taxon>Eukaryota</taxon>
        <taxon>Viridiplantae</taxon>
        <taxon>Streptophyta</taxon>
        <taxon>Embryophyta</taxon>
        <taxon>Tracheophyta</taxon>
        <taxon>Spermatophyta</taxon>
        <taxon>Magnoliopsida</taxon>
        <taxon>Proteales</taxon>
        <taxon>Proteaceae</taxon>
        <taxon>Protea</taxon>
    </lineage>
</organism>
<feature type="region of interest" description="Disordered" evidence="1">
    <location>
        <begin position="85"/>
        <end position="116"/>
    </location>
</feature>
<keyword evidence="3" id="KW-1185">Reference proteome</keyword>
<feature type="compositionally biased region" description="Polar residues" evidence="1">
    <location>
        <begin position="15"/>
        <end position="25"/>
    </location>
</feature>
<comment type="caution">
    <text evidence="2">The sequence shown here is derived from an EMBL/GenBank/DDBJ whole genome shotgun (WGS) entry which is preliminary data.</text>
</comment>
<dbReference type="AlphaFoldDB" id="A0A9Q0QPV9"/>
<accession>A0A9Q0QPV9</accession>
<reference evidence="2" key="1">
    <citation type="journal article" date="2023" name="Plant J.">
        <title>The genome of the king protea, Protea cynaroides.</title>
        <authorList>
            <person name="Chang J."/>
            <person name="Duong T.A."/>
            <person name="Schoeman C."/>
            <person name="Ma X."/>
            <person name="Roodt D."/>
            <person name="Barker N."/>
            <person name="Li Z."/>
            <person name="Van de Peer Y."/>
            <person name="Mizrachi E."/>
        </authorList>
    </citation>
    <scope>NUCLEOTIDE SEQUENCE</scope>
    <source>
        <tissue evidence="2">Young leaves</tissue>
    </source>
</reference>
<gene>
    <name evidence="2" type="ORF">NE237_019317</name>
</gene>
<proteinExistence type="predicted"/>
<dbReference type="EMBL" id="JAMYWD010000007">
    <property type="protein sequence ID" value="KAJ4967468.1"/>
    <property type="molecule type" value="Genomic_DNA"/>
</dbReference>
<dbReference type="Proteomes" id="UP001141806">
    <property type="component" value="Unassembled WGS sequence"/>
</dbReference>
<feature type="compositionally biased region" description="Low complexity" evidence="1">
    <location>
        <begin position="38"/>
        <end position="63"/>
    </location>
</feature>
<dbReference type="OrthoDB" id="1925896at2759"/>
<evidence type="ECO:0000313" key="3">
    <source>
        <dbReference type="Proteomes" id="UP001141806"/>
    </source>
</evidence>
<feature type="region of interest" description="Disordered" evidence="1">
    <location>
        <begin position="1"/>
        <end position="64"/>
    </location>
</feature>
<evidence type="ECO:0000313" key="2">
    <source>
        <dbReference type="EMBL" id="KAJ4967468.1"/>
    </source>
</evidence>
<sequence length="209" mass="22981">MKSCISFPGGHGENLQEQGDNNTISLYPKHPSSRRTHSFSCSSSLGSSSSSGSSSFEDSSPSSPITPVRFSGSIPFSWEQHPGIPKKYLNSRSPSKTKDASSLVLLPLPPPPNPTPSKRFNLETILKKNPQDPFLVALMECSKDRQDGVDDCWKRSAKVSAVSRTLSDRLGLFIDLYGSCKNSCDVSNSTFFIPKSSRERYHLLNHRKG</sequence>
<evidence type="ECO:0000256" key="1">
    <source>
        <dbReference type="SAM" id="MobiDB-lite"/>
    </source>
</evidence>